<evidence type="ECO:0000256" key="1">
    <source>
        <dbReference type="SAM" id="MobiDB-lite"/>
    </source>
</evidence>
<evidence type="ECO:0000256" key="2">
    <source>
        <dbReference type="SAM" id="Phobius"/>
    </source>
</evidence>
<name>A0ABU2R3T6_9ACTN</name>
<keyword evidence="2" id="KW-0472">Membrane</keyword>
<keyword evidence="4" id="KW-1185">Reference proteome</keyword>
<evidence type="ECO:0000313" key="4">
    <source>
        <dbReference type="Proteomes" id="UP001183610"/>
    </source>
</evidence>
<sequence length="212" mass="22954">MNAACLPRAVSRRILCGADRLARGSTLLARRIAACLAEWVARGRRHDLAGWRAALGPLLRLALLTGLGWLVWRLLQARIWWLTWSLAALWVGTAWALTREPKDEGTAEGKQGEAEEGEPGPDRDDVVALLRALAGDRPGVHLSTVLGHLQEHGQAAGWRVTDVRLRLEALGIAVEPKLKVGRVPKRGVAVTALDALPPLDDHEESPDASPAV</sequence>
<feature type="transmembrane region" description="Helical" evidence="2">
    <location>
        <begin position="51"/>
        <end position="72"/>
    </location>
</feature>
<reference evidence="4" key="1">
    <citation type="submission" date="2023-07" db="EMBL/GenBank/DDBJ databases">
        <title>30 novel species of actinomycetes from the DSMZ collection.</title>
        <authorList>
            <person name="Nouioui I."/>
        </authorList>
    </citation>
    <scope>NUCLEOTIDE SEQUENCE [LARGE SCALE GENOMIC DNA]</scope>
    <source>
        <strain evidence="4">DSM 41979</strain>
    </source>
</reference>
<dbReference type="Proteomes" id="UP001183610">
    <property type="component" value="Unassembled WGS sequence"/>
</dbReference>
<accession>A0ABU2R3T6</accession>
<feature type="compositionally biased region" description="Basic and acidic residues" evidence="1">
    <location>
        <begin position="101"/>
        <end position="113"/>
    </location>
</feature>
<protein>
    <submittedName>
        <fullName evidence="3">Uncharacterized protein</fullName>
    </submittedName>
</protein>
<feature type="transmembrane region" description="Helical" evidence="2">
    <location>
        <begin position="78"/>
        <end position="97"/>
    </location>
</feature>
<keyword evidence="2" id="KW-0812">Transmembrane</keyword>
<dbReference type="RefSeq" id="WP_010264130.1">
    <property type="nucleotide sequence ID" value="NZ_JAVRET010000024.1"/>
</dbReference>
<organism evidence="3 4">
    <name type="scientific">Streptomyces evansiae</name>
    <dbReference type="NCBI Taxonomy" id="3075535"/>
    <lineage>
        <taxon>Bacteria</taxon>
        <taxon>Bacillati</taxon>
        <taxon>Actinomycetota</taxon>
        <taxon>Actinomycetes</taxon>
        <taxon>Kitasatosporales</taxon>
        <taxon>Streptomycetaceae</taxon>
        <taxon>Streptomyces</taxon>
    </lineage>
</organism>
<feature type="region of interest" description="Disordered" evidence="1">
    <location>
        <begin position="101"/>
        <end position="122"/>
    </location>
</feature>
<dbReference type="EMBL" id="JAVRET010000024">
    <property type="protein sequence ID" value="MDT0409935.1"/>
    <property type="molecule type" value="Genomic_DNA"/>
</dbReference>
<gene>
    <name evidence="3" type="ORF">RM698_12840</name>
</gene>
<keyword evidence="2" id="KW-1133">Transmembrane helix</keyword>
<comment type="caution">
    <text evidence="3">The sequence shown here is derived from an EMBL/GenBank/DDBJ whole genome shotgun (WGS) entry which is preliminary data.</text>
</comment>
<proteinExistence type="predicted"/>
<evidence type="ECO:0000313" key="3">
    <source>
        <dbReference type="EMBL" id="MDT0409935.1"/>
    </source>
</evidence>